<dbReference type="Pfam" id="PF00440">
    <property type="entry name" value="TetR_N"/>
    <property type="match status" value="1"/>
</dbReference>
<dbReference type="SUPFAM" id="SSF48498">
    <property type="entry name" value="Tetracyclin repressor-like, C-terminal domain"/>
    <property type="match status" value="1"/>
</dbReference>
<feature type="domain" description="HTH tetR-type" evidence="3">
    <location>
        <begin position="21"/>
        <end position="81"/>
    </location>
</feature>
<protein>
    <submittedName>
        <fullName evidence="4">TetR family transcriptional regulator</fullName>
    </submittedName>
</protein>
<dbReference type="AlphaFoldDB" id="A0A918D9C0"/>
<dbReference type="Proteomes" id="UP000600365">
    <property type="component" value="Unassembled WGS sequence"/>
</dbReference>
<accession>A0A918D9C0</accession>
<dbReference type="PANTHER" id="PTHR30055:SF187">
    <property type="entry name" value="TRANSCRIPTIONAL REGULATORY PROTEIN"/>
    <property type="match status" value="1"/>
</dbReference>
<comment type="caution">
    <text evidence="4">The sequence shown here is derived from an EMBL/GenBank/DDBJ whole genome shotgun (WGS) entry which is preliminary data.</text>
</comment>
<organism evidence="4 5">
    <name type="scientific">Streptomyces albiflavescens</name>
    <dbReference type="NCBI Taxonomy" id="1623582"/>
    <lineage>
        <taxon>Bacteria</taxon>
        <taxon>Bacillati</taxon>
        <taxon>Actinomycetota</taxon>
        <taxon>Actinomycetes</taxon>
        <taxon>Kitasatosporales</taxon>
        <taxon>Streptomycetaceae</taxon>
        <taxon>Streptomyces</taxon>
    </lineage>
</organism>
<reference evidence="4 5" key="1">
    <citation type="journal article" date="2014" name="Int. J. Syst. Evol. Microbiol.">
        <title>Complete genome sequence of Corynebacterium casei LMG S-19264T (=DSM 44701T), isolated from a smear-ripened cheese.</title>
        <authorList>
            <consortium name="US DOE Joint Genome Institute (JGI-PGF)"/>
            <person name="Walter F."/>
            <person name="Albersmeier A."/>
            <person name="Kalinowski J."/>
            <person name="Ruckert C."/>
        </authorList>
    </citation>
    <scope>NUCLEOTIDE SEQUENCE [LARGE SCALE GENOMIC DNA]</scope>
    <source>
        <strain evidence="4 5">CGMCC 4.7111</strain>
    </source>
</reference>
<evidence type="ECO:0000256" key="2">
    <source>
        <dbReference type="PROSITE-ProRule" id="PRU00335"/>
    </source>
</evidence>
<feature type="DNA-binding region" description="H-T-H motif" evidence="2">
    <location>
        <begin position="44"/>
        <end position="63"/>
    </location>
</feature>
<evidence type="ECO:0000259" key="3">
    <source>
        <dbReference type="PROSITE" id="PS50977"/>
    </source>
</evidence>
<evidence type="ECO:0000256" key="1">
    <source>
        <dbReference type="ARBA" id="ARBA00023125"/>
    </source>
</evidence>
<evidence type="ECO:0000313" key="5">
    <source>
        <dbReference type="Proteomes" id="UP000600365"/>
    </source>
</evidence>
<name>A0A918D9C0_9ACTN</name>
<dbReference type="InterPro" id="IPR001647">
    <property type="entry name" value="HTH_TetR"/>
</dbReference>
<dbReference type="SUPFAM" id="SSF46689">
    <property type="entry name" value="Homeodomain-like"/>
    <property type="match status" value="1"/>
</dbReference>
<dbReference type="InterPro" id="IPR050109">
    <property type="entry name" value="HTH-type_TetR-like_transc_reg"/>
</dbReference>
<dbReference type="PANTHER" id="PTHR30055">
    <property type="entry name" value="HTH-TYPE TRANSCRIPTIONAL REGULATOR RUTR"/>
    <property type="match status" value="1"/>
</dbReference>
<dbReference type="PROSITE" id="PS50977">
    <property type="entry name" value="HTH_TETR_2"/>
    <property type="match status" value="1"/>
</dbReference>
<dbReference type="InterPro" id="IPR009057">
    <property type="entry name" value="Homeodomain-like_sf"/>
</dbReference>
<sequence length="212" mass="23082">MNGYHTVRGHLPMSPKQHRGEVTADLLLDAALRVYAASGEQGFTVSAITKESGVSLGSLYHHFGSLDGLFAALAQRWLSRLLGDMVTALQGSRTARTGIRAVVRAYLAFVREHRDAALLLHSPMADRSAMAQGKELRDAQEARLSPFAVWMTTHIESGEVAPLPPALIESLVLGPVVAVARRWLSGIDDVDLDEAARVLPDRIWRSVSAEPR</sequence>
<dbReference type="EMBL" id="BMMM01000018">
    <property type="protein sequence ID" value="GGN85704.1"/>
    <property type="molecule type" value="Genomic_DNA"/>
</dbReference>
<keyword evidence="5" id="KW-1185">Reference proteome</keyword>
<proteinExistence type="predicted"/>
<dbReference type="InterPro" id="IPR036271">
    <property type="entry name" value="Tet_transcr_reg_TetR-rel_C_sf"/>
</dbReference>
<dbReference type="PRINTS" id="PR00455">
    <property type="entry name" value="HTHTETR"/>
</dbReference>
<dbReference type="GO" id="GO:0003700">
    <property type="term" value="F:DNA-binding transcription factor activity"/>
    <property type="evidence" value="ECO:0007669"/>
    <property type="project" value="TreeGrafter"/>
</dbReference>
<dbReference type="Gene3D" id="1.10.357.10">
    <property type="entry name" value="Tetracycline Repressor, domain 2"/>
    <property type="match status" value="1"/>
</dbReference>
<keyword evidence="1 2" id="KW-0238">DNA-binding</keyword>
<dbReference type="GO" id="GO:0000976">
    <property type="term" value="F:transcription cis-regulatory region binding"/>
    <property type="evidence" value="ECO:0007669"/>
    <property type="project" value="TreeGrafter"/>
</dbReference>
<evidence type="ECO:0000313" key="4">
    <source>
        <dbReference type="EMBL" id="GGN85704.1"/>
    </source>
</evidence>
<gene>
    <name evidence="4" type="ORF">GCM10011579_076800</name>
</gene>